<dbReference type="OrthoDB" id="9807630at2"/>
<accession>A0A5R9F5C5</accession>
<name>A0A5R9F5C5_9BACL</name>
<dbReference type="GO" id="GO:0006281">
    <property type="term" value="P:DNA repair"/>
    <property type="evidence" value="ECO:0007669"/>
    <property type="project" value="TreeGrafter"/>
</dbReference>
<sequence>MNILWDFDGTLFDTYPAFTKTWRGVLGDTPTEEDILKQLKISFHHAFSYFNISEEQIKLFKEKSAALPPEEKPPFPYVEEILKLADKNVIMTHKEREEAIEILEYYNWDKYFTEIVAGDDGFPRKPDTKSYEYLHQKHNIDLAIGDRELDIIPARKLGIKTCLFQNNAKGADYYLDKYEDFVVILLAEYFEFDLGGDDISRKTKETGFLPLDQALESIQAKKDPAIVRNLLFQKNAAEKAKRYNKEISDLYQRLLPFKPE</sequence>
<keyword evidence="1" id="KW-0378">Hydrolase</keyword>
<dbReference type="EMBL" id="SWLG01000006">
    <property type="protein sequence ID" value="TLS37600.1"/>
    <property type="molecule type" value="Genomic_DNA"/>
</dbReference>
<dbReference type="InterPro" id="IPR006439">
    <property type="entry name" value="HAD-SF_hydro_IA"/>
</dbReference>
<dbReference type="SFLD" id="SFLDS00003">
    <property type="entry name" value="Haloacid_Dehalogenase"/>
    <property type="match status" value="1"/>
</dbReference>
<dbReference type="InterPro" id="IPR041492">
    <property type="entry name" value="HAD_2"/>
</dbReference>
<dbReference type="AlphaFoldDB" id="A0A5R9F5C5"/>
<protein>
    <submittedName>
        <fullName evidence="1">HAD family hydrolase</fullName>
    </submittedName>
</protein>
<dbReference type="Pfam" id="PF13419">
    <property type="entry name" value="HAD_2"/>
    <property type="match status" value="1"/>
</dbReference>
<dbReference type="InterPro" id="IPR050155">
    <property type="entry name" value="HAD-like_hydrolase_sf"/>
</dbReference>
<dbReference type="NCBIfam" id="TIGR01549">
    <property type="entry name" value="HAD-SF-IA-v1"/>
    <property type="match status" value="1"/>
</dbReference>
<dbReference type="SFLD" id="SFLDG01129">
    <property type="entry name" value="C1.5:_HAD__Beta-PGM__Phosphata"/>
    <property type="match status" value="1"/>
</dbReference>
<reference evidence="1 2" key="1">
    <citation type="submission" date="2019-04" db="EMBL/GenBank/DDBJ databases">
        <title>Bacillus caeni sp. nov., a bacterium isolated from mangrove sediment.</title>
        <authorList>
            <person name="Huang H."/>
            <person name="Mo K."/>
            <person name="Hu Y."/>
        </authorList>
    </citation>
    <scope>NUCLEOTIDE SEQUENCE [LARGE SCALE GENOMIC DNA]</scope>
    <source>
        <strain evidence="1 2">HB172195</strain>
    </source>
</reference>
<organism evidence="1 2">
    <name type="scientific">Exobacillus caeni</name>
    <dbReference type="NCBI Taxonomy" id="2574798"/>
    <lineage>
        <taxon>Bacteria</taxon>
        <taxon>Bacillati</taxon>
        <taxon>Bacillota</taxon>
        <taxon>Bacilli</taxon>
        <taxon>Bacillales</taxon>
        <taxon>Guptibacillaceae</taxon>
        <taxon>Exobacillus</taxon>
    </lineage>
</organism>
<dbReference type="SUPFAM" id="SSF56784">
    <property type="entry name" value="HAD-like"/>
    <property type="match status" value="1"/>
</dbReference>
<comment type="caution">
    <text evidence="1">The sequence shown here is derived from an EMBL/GenBank/DDBJ whole genome shotgun (WGS) entry which is preliminary data.</text>
</comment>
<gene>
    <name evidence="1" type="ORF">FCL54_10705</name>
</gene>
<dbReference type="GO" id="GO:0005829">
    <property type="term" value="C:cytosol"/>
    <property type="evidence" value="ECO:0007669"/>
    <property type="project" value="TreeGrafter"/>
</dbReference>
<dbReference type="Gene3D" id="3.40.50.1000">
    <property type="entry name" value="HAD superfamily/HAD-like"/>
    <property type="match status" value="1"/>
</dbReference>
<proteinExistence type="predicted"/>
<dbReference type="InterPro" id="IPR023198">
    <property type="entry name" value="PGP-like_dom2"/>
</dbReference>
<dbReference type="PANTHER" id="PTHR43434:SF25">
    <property type="entry name" value="PHOSPHOGLYCOLATE PHOSPHATASE"/>
    <property type="match status" value="1"/>
</dbReference>
<dbReference type="InterPro" id="IPR023214">
    <property type="entry name" value="HAD_sf"/>
</dbReference>
<dbReference type="PANTHER" id="PTHR43434">
    <property type="entry name" value="PHOSPHOGLYCOLATE PHOSPHATASE"/>
    <property type="match status" value="1"/>
</dbReference>
<dbReference type="Gene3D" id="1.10.150.240">
    <property type="entry name" value="Putative phosphatase, domain 2"/>
    <property type="match status" value="1"/>
</dbReference>
<keyword evidence="2" id="KW-1185">Reference proteome</keyword>
<dbReference type="Proteomes" id="UP000308230">
    <property type="component" value="Unassembled WGS sequence"/>
</dbReference>
<dbReference type="InterPro" id="IPR036412">
    <property type="entry name" value="HAD-like_sf"/>
</dbReference>
<evidence type="ECO:0000313" key="1">
    <source>
        <dbReference type="EMBL" id="TLS37600.1"/>
    </source>
</evidence>
<evidence type="ECO:0000313" key="2">
    <source>
        <dbReference type="Proteomes" id="UP000308230"/>
    </source>
</evidence>
<dbReference type="GO" id="GO:0008967">
    <property type="term" value="F:phosphoglycolate phosphatase activity"/>
    <property type="evidence" value="ECO:0007669"/>
    <property type="project" value="TreeGrafter"/>
</dbReference>